<accession>A0A9D2SJ66</accession>
<protein>
    <submittedName>
        <fullName evidence="2">Uncharacterized protein</fullName>
    </submittedName>
</protein>
<dbReference type="EMBL" id="DWWT01000080">
    <property type="protein sequence ID" value="HJC07327.1"/>
    <property type="molecule type" value="Genomic_DNA"/>
</dbReference>
<evidence type="ECO:0000256" key="1">
    <source>
        <dbReference type="SAM" id="MobiDB-lite"/>
    </source>
</evidence>
<organism evidence="2 3">
    <name type="scientific">Candidatus Enterocloster excrementipullorum</name>
    <dbReference type="NCBI Taxonomy" id="2838559"/>
    <lineage>
        <taxon>Bacteria</taxon>
        <taxon>Bacillati</taxon>
        <taxon>Bacillota</taxon>
        <taxon>Clostridia</taxon>
        <taxon>Lachnospirales</taxon>
        <taxon>Lachnospiraceae</taxon>
        <taxon>Enterocloster</taxon>
    </lineage>
</organism>
<dbReference type="Proteomes" id="UP000823910">
    <property type="component" value="Unassembled WGS sequence"/>
</dbReference>
<reference evidence="2" key="1">
    <citation type="journal article" date="2021" name="PeerJ">
        <title>Extensive microbial diversity within the chicken gut microbiome revealed by metagenomics and culture.</title>
        <authorList>
            <person name="Gilroy R."/>
            <person name="Ravi A."/>
            <person name="Getino M."/>
            <person name="Pursley I."/>
            <person name="Horton D.L."/>
            <person name="Alikhan N.F."/>
            <person name="Baker D."/>
            <person name="Gharbi K."/>
            <person name="Hall N."/>
            <person name="Watson M."/>
            <person name="Adriaenssens E.M."/>
            <person name="Foster-Nyarko E."/>
            <person name="Jarju S."/>
            <person name="Secka A."/>
            <person name="Antonio M."/>
            <person name="Oren A."/>
            <person name="Chaudhuri R.R."/>
            <person name="La Ragione R."/>
            <person name="Hildebrand F."/>
            <person name="Pallen M.J."/>
        </authorList>
    </citation>
    <scope>NUCLEOTIDE SEQUENCE</scope>
    <source>
        <strain evidence="2">CHK180-15479</strain>
    </source>
</reference>
<evidence type="ECO:0000313" key="2">
    <source>
        <dbReference type="EMBL" id="HJC07327.1"/>
    </source>
</evidence>
<gene>
    <name evidence="2" type="ORF">H9704_14485</name>
</gene>
<evidence type="ECO:0000313" key="3">
    <source>
        <dbReference type="Proteomes" id="UP000823910"/>
    </source>
</evidence>
<name>A0A9D2SJ66_9FIRM</name>
<dbReference type="AlphaFoldDB" id="A0A9D2SJ66"/>
<proteinExistence type="predicted"/>
<sequence length="153" mass="17724">MASRIKGITVEIGGDTSGPEKSLSDVNNAIKKTQSQLRDMNSLRKLNPSNFIPLAQKQEILQQAIGDKVKIDYLQQNVSNRMVTSADKPLQKVLSIQFRRVSDALKEVDEYLKDIDKCCNQRYDWEKQRKQIHSNYVNVFEAWNFEKEFKEEA</sequence>
<feature type="region of interest" description="Disordered" evidence="1">
    <location>
        <begin position="1"/>
        <end position="22"/>
    </location>
</feature>
<reference evidence="2" key="2">
    <citation type="submission" date="2021-04" db="EMBL/GenBank/DDBJ databases">
        <authorList>
            <person name="Gilroy R."/>
        </authorList>
    </citation>
    <scope>NUCLEOTIDE SEQUENCE</scope>
    <source>
        <strain evidence="2">CHK180-15479</strain>
    </source>
</reference>
<comment type="caution">
    <text evidence="2">The sequence shown here is derived from an EMBL/GenBank/DDBJ whole genome shotgun (WGS) entry which is preliminary data.</text>
</comment>